<feature type="domain" description="DUF222" evidence="2">
    <location>
        <begin position="54"/>
        <end position="190"/>
    </location>
</feature>
<reference evidence="3 4" key="1">
    <citation type="submission" date="2019-03" db="EMBL/GenBank/DDBJ databases">
        <title>Genomics of glacier-inhabiting Cryobacterium strains.</title>
        <authorList>
            <person name="Liu Q."/>
            <person name="Xin Y.-H."/>
        </authorList>
    </citation>
    <scope>NUCLEOTIDE SEQUENCE [LARGE SCALE GENOMIC DNA]</scope>
    <source>
        <strain evidence="3 4">TMT2-48-2</strain>
    </source>
</reference>
<keyword evidence="4" id="KW-1185">Reference proteome</keyword>
<dbReference type="Proteomes" id="UP000298433">
    <property type="component" value="Unassembled WGS sequence"/>
</dbReference>
<evidence type="ECO:0000313" key="3">
    <source>
        <dbReference type="EMBL" id="TFC78757.1"/>
    </source>
</evidence>
<dbReference type="Pfam" id="PF02720">
    <property type="entry name" value="DUF222"/>
    <property type="match status" value="1"/>
</dbReference>
<sequence length="236" mass="25827">MGATNHAGRPPFLFLGGGARATGRRPGRSRAGPRSRGRARTARAVPRAASCAAESIRSGLGQIDAAVTSDKLAEALESLLAEARSLNADQVFKRARRQRDRLDEAGIAAREKQAHGDRYLKAFRLSNGIVRLNGLFAPEDGEFVLSVLDSITAPRRGGVRFVDKEEAAWAKRIQDDPRTTDQIAADGVLLCHPHHLLLHNQHWAIIRTGTEYWLRPPVEVDPEQKLIALPSKSAEL</sequence>
<proteinExistence type="predicted"/>
<feature type="region of interest" description="Disordered" evidence="1">
    <location>
        <begin position="1"/>
        <end position="44"/>
    </location>
</feature>
<name>A0A4V3IHS2_9MICO</name>
<dbReference type="InterPro" id="IPR003870">
    <property type="entry name" value="DUF222"/>
</dbReference>
<evidence type="ECO:0000256" key="1">
    <source>
        <dbReference type="SAM" id="MobiDB-lite"/>
    </source>
</evidence>
<organism evidence="3 4">
    <name type="scientific">Cryobacterium cheniae</name>
    <dbReference type="NCBI Taxonomy" id="1259262"/>
    <lineage>
        <taxon>Bacteria</taxon>
        <taxon>Bacillati</taxon>
        <taxon>Actinomycetota</taxon>
        <taxon>Actinomycetes</taxon>
        <taxon>Micrococcales</taxon>
        <taxon>Microbacteriaceae</taxon>
        <taxon>Cryobacterium</taxon>
    </lineage>
</organism>
<comment type="caution">
    <text evidence="3">The sequence shown here is derived from an EMBL/GenBank/DDBJ whole genome shotgun (WGS) entry which is preliminary data.</text>
</comment>
<dbReference type="OrthoDB" id="5177627at2"/>
<dbReference type="RefSeq" id="WP_134370614.1">
    <property type="nucleotide sequence ID" value="NZ_SOGN01000048.1"/>
</dbReference>
<protein>
    <submittedName>
        <fullName evidence="3">DUF222 domain-containing protein</fullName>
    </submittedName>
</protein>
<accession>A0A4V3IHS2</accession>
<evidence type="ECO:0000259" key="2">
    <source>
        <dbReference type="Pfam" id="PF02720"/>
    </source>
</evidence>
<feature type="compositionally biased region" description="Basic residues" evidence="1">
    <location>
        <begin position="22"/>
        <end position="41"/>
    </location>
</feature>
<gene>
    <name evidence="3" type="ORF">E3T23_11895</name>
</gene>
<dbReference type="EMBL" id="SOGN01000048">
    <property type="protein sequence ID" value="TFC78757.1"/>
    <property type="molecule type" value="Genomic_DNA"/>
</dbReference>
<evidence type="ECO:0000313" key="4">
    <source>
        <dbReference type="Proteomes" id="UP000298433"/>
    </source>
</evidence>
<dbReference type="AlphaFoldDB" id="A0A4V3IHS2"/>